<evidence type="ECO:0000313" key="1">
    <source>
        <dbReference type="EMBL" id="MCI69223.1"/>
    </source>
</evidence>
<dbReference type="EMBL" id="LXQA010751613">
    <property type="protein sequence ID" value="MCI69223.1"/>
    <property type="molecule type" value="Genomic_DNA"/>
</dbReference>
<evidence type="ECO:0000313" key="2">
    <source>
        <dbReference type="Proteomes" id="UP000265520"/>
    </source>
</evidence>
<proteinExistence type="predicted"/>
<keyword evidence="2" id="KW-1185">Reference proteome</keyword>
<name>A0A392U6V8_9FABA</name>
<comment type="caution">
    <text evidence="1">The sequence shown here is derived from an EMBL/GenBank/DDBJ whole genome shotgun (WGS) entry which is preliminary data.</text>
</comment>
<sequence>SDLPKFFSMVDVFEKLKRPFHGAVEDLWR</sequence>
<accession>A0A392U6V8</accession>
<dbReference type="Proteomes" id="UP000265520">
    <property type="component" value="Unassembled WGS sequence"/>
</dbReference>
<reference evidence="1 2" key="1">
    <citation type="journal article" date="2018" name="Front. Plant Sci.">
        <title>Red Clover (Trifolium pratense) and Zigzag Clover (T. medium) - A Picture of Genomic Similarities and Differences.</title>
        <authorList>
            <person name="Dluhosova J."/>
            <person name="Istvanek J."/>
            <person name="Nedelnik J."/>
            <person name="Repkova J."/>
        </authorList>
    </citation>
    <scope>NUCLEOTIDE SEQUENCE [LARGE SCALE GENOMIC DNA]</scope>
    <source>
        <strain evidence="2">cv. 10/8</strain>
        <tissue evidence="1">Leaf</tissue>
    </source>
</reference>
<feature type="non-terminal residue" evidence="1">
    <location>
        <position position="1"/>
    </location>
</feature>
<dbReference type="AlphaFoldDB" id="A0A392U6V8"/>
<protein>
    <submittedName>
        <fullName evidence="1">Uncharacterized protein</fullName>
    </submittedName>
</protein>
<organism evidence="1 2">
    <name type="scientific">Trifolium medium</name>
    <dbReference type="NCBI Taxonomy" id="97028"/>
    <lineage>
        <taxon>Eukaryota</taxon>
        <taxon>Viridiplantae</taxon>
        <taxon>Streptophyta</taxon>
        <taxon>Embryophyta</taxon>
        <taxon>Tracheophyta</taxon>
        <taxon>Spermatophyta</taxon>
        <taxon>Magnoliopsida</taxon>
        <taxon>eudicotyledons</taxon>
        <taxon>Gunneridae</taxon>
        <taxon>Pentapetalae</taxon>
        <taxon>rosids</taxon>
        <taxon>fabids</taxon>
        <taxon>Fabales</taxon>
        <taxon>Fabaceae</taxon>
        <taxon>Papilionoideae</taxon>
        <taxon>50 kb inversion clade</taxon>
        <taxon>NPAAA clade</taxon>
        <taxon>Hologalegina</taxon>
        <taxon>IRL clade</taxon>
        <taxon>Trifolieae</taxon>
        <taxon>Trifolium</taxon>
    </lineage>
</organism>